<keyword evidence="1" id="KW-0472">Membrane</keyword>
<feature type="transmembrane region" description="Helical" evidence="1">
    <location>
        <begin position="47"/>
        <end position="74"/>
    </location>
</feature>
<reference evidence="2 3" key="1">
    <citation type="submission" date="2024-01" db="EMBL/GenBank/DDBJ databases">
        <title>Genome insights into Plantactinospora veratri sp. nov.</title>
        <authorList>
            <person name="Wang L."/>
        </authorList>
    </citation>
    <scope>NUCLEOTIDE SEQUENCE [LARGE SCALE GENOMIC DNA]</scope>
    <source>
        <strain evidence="2 3">NEAU-FHS4</strain>
    </source>
</reference>
<keyword evidence="3" id="KW-1185">Reference proteome</keyword>
<protein>
    <submittedName>
        <fullName evidence="2">Uncharacterized protein</fullName>
    </submittedName>
</protein>
<organism evidence="2 3">
    <name type="scientific">Plantactinospora veratri</name>
    <dbReference type="NCBI Taxonomy" id="1436122"/>
    <lineage>
        <taxon>Bacteria</taxon>
        <taxon>Bacillati</taxon>
        <taxon>Actinomycetota</taxon>
        <taxon>Actinomycetes</taxon>
        <taxon>Micromonosporales</taxon>
        <taxon>Micromonosporaceae</taxon>
        <taxon>Plantactinospora</taxon>
    </lineage>
</organism>
<evidence type="ECO:0000256" key="1">
    <source>
        <dbReference type="SAM" id="Phobius"/>
    </source>
</evidence>
<evidence type="ECO:0000313" key="3">
    <source>
        <dbReference type="Proteomes" id="UP001339911"/>
    </source>
</evidence>
<gene>
    <name evidence="2" type="ORF">V1634_02465</name>
</gene>
<comment type="caution">
    <text evidence="2">The sequence shown here is derived from an EMBL/GenBank/DDBJ whole genome shotgun (WGS) entry which is preliminary data.</text>
</comment>
<accession>A0ABU7S7H8</accession>
<keyword evidence="1" id="KW-0812">Transmembrane</keyword>
<proteinExistence type="predicted"/>
<dbReference type="EMBL" id="JAZGQL010000001">
    <property type="protein sequence ID" value="MEE6305699.1"/>
    <property type="molecule type" value="Genomic_DNA"/>
</dbReference>
<sequence length="78" mass="8286">MERPGVAILLVGVAFGLFAGTAYAVARRAWVDYRKTRASLPGLRRTAWTVTRIATSRGGIVLLICLVAVGWAAAGGER</sequence>
<dbReference type="RefSeq" id="WP_331206058.1">
    <property type="nucleotide sequence ID" value="NZ_JAZGQL010000001.1"/>
</dbReference>
<feature type="transmembrane region" description="Helical" evidence="1">
    <location>
        <begin position="6"/>
        <end position="26"/>
    </location>
</feature>
<evidence type="ECO:0000313" key="2">
    <source>
        <dbReference type="EMBL" id="MEE6305699.1"/>
    </source>
</evidence>
<dbReference type="Proteomes" id="UP001339911">
    <property type="component" value="Unassembled WGS sequence"/>
</dbReference>
<name>A0ABU7S7H8_9ACTN</name>
<keyword evidence="1" id="KW-1133">Transmembrane helix</keyword>